<feature type="region of interest" description="Disordered" evidence="13">
    <location>
        <begin position="1"/>
        <end position="28"/>
    </location>
</feature>
<keyword evidence="8 12" id="KW-0067">ATP-binding</keyword>
<comment type="similarity">
    <text evidence="1">Belongs to the protein kinase superfamily. AGC Ser/Thr protein kinase family. cGMP subfamily.</text>
</comment>
<evidence type="ECO:0000256" key="5">
    <source>
        <dbReference type="ARBA" id="ARBA00022679"/>
    </source>
</evidence>
<dbReference type="PROSITE" id="PS50042">
    <property type="entry name" value="CNMP_BINDING_3"/>
    <property type="match status" value="4"/>
</dbReference>
<dbReference type="PROSITE" id="PS00108">
    <property type="entry name" value="PROTEIN_KINASE_ST"/>
    <property type="match status" value="1"/>
</dbReference>
<dbReference type="Pfam" id="PF00027">
    <property type="entry name" value="cNMP_binding"/>
    <property type="match status" value="3"/>
</dbReference>
<sequence length="894" mass="99813">MESDPSFKQKRDRRAAVASGGDDGDSSETYVVTVHKKDAADVELIKKSLETKALFRNFEEKLFEDIVNALEPHEVAVGTEVIKQGDPGDYFYVVKSGDFEVSKMLINLDKDKESGGKASLNRQVTAKNLSSGVLPPGAESTILGNLSAPAAFGELALMYSSPRAATVKALKAGEVWRVEREVFRGILYRSQTSTMLRFLRQVPVLSRLSENDVTQFSGSFKTLDVKQGGEVSPDHFYIVQEGKLKVDYPGCKSAVEKPVLAGVKGGFEDSTLEKFSCFGERELLTNERGVKYTAIGTGAKLLCMEKAEFDAHMDKLAPHLNDQLKFQTLRSIELMKEVKSDQLMSVLDRFKDVVLQNGEQIIKQGTTGTKFCIIAKGTCDVLIDRNKVASLRSHNFFGERSLLNDDKTAAEVVASGEVHVMMLERDDFNTMLGPLKEIISRGHKIEIIKKVKLLQLLSDREVERLANTCTLVPYIDGDTIIKQGEVGETFYMIKSGEVIVLKDGKELARLSGGAFFGERALLEDEPRNSTIVASGEVECYAIDRDDFTKHLGPLSDIMQMHASKLERAKTEQQIQLHELKTLGMLGSGAFGLVSLVKDNKYTKRIFALKAINKKYVQEMKMQSSLRREVTVLGMVDHPMLMRIVKTFRDDRRVFMLMDPLMGGELFVHLGNAERFPESQAKFYAACVLLGLNHLHAKGIIYRDLKLENLLLDTKGYLKIVDFGFAKKLATDELAYTLCGTPDYLAPEIIKGTGHDKGCDLWSLGILIFEMLHGYTPFSADDDSQIFTGILSGEIEYEDHISDCAQSIIRALLNRNPKTRIGNGKFGIKPILSHPWFKGMDWTKLEKEQLPAPFIPELQAEDDCSNFDEVDEAMHEEHCVPCEDKMLDSIFGDSF</sequence>
<dbReference type="AlphaFoldDB" id="A0A7R9SVY1"/>
<comment type="catalytic activity">
    <reaction evidence="11">
        <text>L-seryl-[protein] + ATP = O-phospho-L-seryl-[protein] + ADP + H(+)</text>
        <dbReference type="Rhea" id="RHEA:17989"/>
        <dbReference type="Rhea" id="RHEA-COMP:9863"/>
        <dbReference type="Rhea" id="RHEA-COMP:11604"/>
        <dbReference type="ChEBI" id="CHEBI:15378"/>
        <dbReference type="ChEBI" id="CHEBI:29999"/>
        <dbReference type="ChEBI" id="CHEBI:30616"/>
        <dbReference type="ChEBI" id="CHEBI:83421"/>
        <dbReference type="ChEBI" id="CHEBI:456216"/>
        <dbReference type="EC" id="2.7.11.12"/>
    </reaction>
</comment>
<evidence type="ECO:0000256" key="6">
    <source>
        <dbReference type="ARBA" id="ARBA00022741"/>
    </source>
</evidence>
<protein>
    <recommendedName>
        <fullName evidence="2">cGMP-dependent protein kinase</fullName>
        <ecNumber evidence="2">2.7.11.12</ecNumber>
    </recommendedName>
</protein>
<accession>A0A7R9SVY1</accession>
<dbReference type="InterPro" id="IPR018488">
    <property type="entry name" value="cNMP-bd_CS"/>
</dbReference>
<dbReference type="PRINTS" id="PR00103">
    <property type="entry name" value="CAMPKINASE"/>
</dbReference>
<dbReference type="GO" id="GO:0004691">
    <property type="term" value="F:cAMP-dependent protein kinase activity"/>
    <property type="evidence" value="ECO:0007669"/>
    <property type="project" value="TreeGrafter"/>
</dbReference>
<dbReference type="InterPro" id="IPR017441">
    <property type="entry name" value="Protein_kinase_ATP_BS"/>
</dbReference>
<evidence type="ECO:0000256" key="3">
    <source>
        <dbReference type="ARBA" id="ARBA00022527"/>
    </source>
</evidence>
<feature type="domain" description="Cyclic nucleotide-binding" evidence="15">
    <location>
        <begin position="334"/>
        <end position="441"/>
    </location>
</feature>
<dbReference type="Pfam" id="PF00069">
    <property type="entry name" value="Pkinase"/>
    <property type="match status" value="1"/>
</dbReference>
<dbReference type="SUPFAM" id="SSF56112">
    <property type="entry name" value="Protein kinase-like (PK-like)"/>
    <property type="match status" value="1"/>
</dbReference>
<keyword evidence="5" id="KW-0808">Transferase</keyword>
<dbReference type="PROSITE" id="PS00888">
    <property type="entry name" value="CNMP_BINDING_1"/>
    <property type="match status" value="2"/>
</dbReference>
<evidence type="ECO:0000256" key="9">
    <source>
        <dbReference type="ARBA" id="ARBA00022992"/>
    </source>
</evidence>
<evidence type="ECO:0000259" key="14">
    <source>
        <dbReference type="PROSITE" id="PS50011"/>
    </source>
</evidence>
<dbReference type="PROSITE" id="PS00107">
    <property type="entry name" value="PROTEIN_KINASE_ATP"/>
    <property type="match status" value="1"/>
</dbReference>
<dbReference type="SUPFAM" id="SSF51206">
    <property type="entry name" value="cAMP-binding domain-like"/>
    <property type="match status" value="4"/>
</dbReference>
<dbReference type="PROSITE" id="PS51285">
    <property type="entry name" value="AGC_KINASE_CTER"/>
    <property type="match status" value="1"/>
</dbReference>
<evidence type="ECO:0000256" key="11">
    <source>
        <dbReference type="ARBA" id="ARBA00047462"/>
    </source>
</evidence>
<evidence type="ECO:0000256" key="8">
    <source>
        <dbReference type="ARBA" id="ARBA00022840"/>
    </source>
</evidence>
<dbReference type="InterPro" id="IPR000961">
    <property type="entry name" value="AGC-kinase_C"/>
</dbReference>
<evidence type="ECO:0000256" key="4">
    <source>
        <dbReference type="ARBA" id="ARBA00022535"/>
    </source>
</evidence>
<dbReference type="PROSITE" id="PS50011">
    <property type="entry name" value="PROTEIN_KINASE_DOM"/>
    <property type="match status" value="1"/>
</dbReference>
<organism evidence="17">
    <name type="scientific">Polyblepharides amylifera</name>
    <dbReference type="NCBI Taxonomy" id="1486889"/>
    <lineage>
        <taxon>Eukaryota</taxon>
        <taxon>Viridiplantae</taxon>
        <taxon>Chlorophyta</taxon>
        <taxon>Pyramimonadophyceae</taxon>
        <taxon>Pyramimonadales</taxon>
        <taxon>Polyblepharidaceae</taxon>
        <taxon>Polyblepharides</taxon>
    </lineage>
</organism>
<evidence type="ECO:0000259" key="15">
    <source>
        <dbReference type="PROSITE" id="PS50042"/>
    </source>
</evidence>
<dbReference type="InterPro" id="IPR000595">
    <property type="entry name" value="cNMP-bd_dom"/>
</dbReference>
<keyword evidence="4" id="KW-0140">cGMP</keyword>
<dbReference type="GO" id="GO:0005524">
    <property type="term" value="F:ATP binding"/>
    <property type="evidence" value="ECO:0007669"/>
    <property type="project" value="UniProtKB-UniRule"/>
</dbReference>
<evidence type="ECO:0000256" key="7">
    <source>
        <dbReference type="ARBA" id="ARBA00022777"/>
    </source>
</evidence>
<evidence type="ECO:0000259" key="16">
    <source>
        <dbReference type="PROSITE" id="PS51285"/>
    </source>
</evidence>
<dbReference type="PANTHER" id="PTHR24353:SF143">
    <property type="entry name" value="PROTEIN KINASE DOMAIN-CONTAINING PROTEIN"/>
    <property type="match status" value="1"/>
</dbReference>
<keyword evidence="3" id="KW-0723">Serine/threonine-protein kinase</keyword>
<dbReference type="FunFam" id="1.10.510.10:FF:000210">
    <property type="entry name" value="Non-specific serine/threonine protein kinase"/>
    <property type="match status" value="1"/>
</dbReference>
<dbReference type="SMART" id="SM00100">
    <property type="entry name" value="cNMP"/>
    <property type="match status" value="3"/>
</dbReference>
<feature type="binding site" evidence="12">
    <location>
        <position position="609"/>
    </location>
    <ligand>
        <name>ATP</name>
        <dbReference type="ChEBI" id="CHEBI:30616"/>
    </ligand>
</feature>
<dbReference type="InterPro" id="IPR014710">
    <property type="entry name" value="RmlC-like_jellyroll"/>
</dbReference>
<evidence type="ECO:0000256" key="1">
    <source>
        <dbReference type="ARBA" id="ARBA00006352"/>
    </source>
</evidence>
<feature type="domain" description="Cyclic nucleotide-binding" evidence="15">
    <location>
        <begin position="234"/>
        <end position="309"/>
    </location>
</feature>
<evidence type="ECO:0000256" key="2">
    <source>
        <dbReference type="ARBA" id="ARBA00012428"/>
    </source>
</evidence>
<dbReference type="PANTHER" id="PTHR24353">
    <property type="entry name" value="CYCLIC NUCLEOTIDE-DEPENDENT PROTEIN KINASE"/>
    <property type="match status" value="1"/>
</dbReference>
<dbReference type="InterPro" id="IPR008271">
    <property type="entry name" value="Ser/Thr_kinase_AS"/>
</dbReference>
<feature type="domain" description="Protein kinase" evidence="14">
    <location>
        <begin position="579"/>
        <end position="836"/>
    </location>
</feature>
<dbReference type="InterPro" id="IPR011009">
    <property type="entry name" value="Kinase-like_dom_sf"/>
</dbReference>
<dbReference type="Gene3D" id="2.60.120.10">
    <property type="entry name" value="Jelly Rolls"/>
    <property type="match status" value="4"/>
</dbReference>
<evidence type="ECO:0000256" key="13">
    <source>
        <dbReference type="SAM" id="MobiDB-lite"/>
    </source>
</evidence>
<keyword evidence="6 12" id="KW-0547">Nucleotide-binding</keyword>
<evidence type="ECO:0000313" key="17">
    <source>
        <dbReference type="EMBL" id="CAD8216500.1"/>
    </source>
</evidence>
<feature type="domain" description="Cyclic nucleotide-binding" evidence="15">
    <location>
        <begin position="54"/>
        <end position="187"/>
    </location>
</feature>
<dbReference type="GO" id="GO:0004692">
    <property type="term" value="F:cGMP-dependent protein kinase activity"/>
    <property type="evidence" value="ECO:0007669"/>
    <property type="project" value="UniProtKB-EC"/>
</dbReference>
<dbReference type="CDD" id="cd00038">
    <property type="entry name" value="CAP_ED"/>
    <property type="match status" value="3"/>
</dbReference>
<gene>
    <name evidence="17" type="ORF">PAMY1081_LOCUS774</name>
</gene>
<reference evidence="17" key="1">
    <citation type="submission" date="2021-01" db="EMBL/GenBank/DDBJ databases">
        <authorList>
            <person name="Corre E."/>
            <person name="Pelletier E."/>
            <person name="Niang G."/>
            <person name="Scheremetjew M."/>
            <person name="Finn R."/>
            <person name="Kale V."/>
            <person name="Holt S."/>
            <person name="Cochrane G."/>
            <person name="Meng A."/>
            <person name="Brown T."/>
            <person name="Cohen L."/>
        </authorList>
    </citation>
    <scope>NUCLEOTIDE SEQUENCE</scope>
    <source>
        <strain evidence="17">CCMP720</strain>
    </source>
</reference>
<dbReference type="GO" id="GO:0046872">
    <property type="term" value="F:metal ion binding"/>
    <property type="evidence" value="ECO:0007669"/>
    <property type="project" value="UniProtKB-KW"/>
</dbReference>
<evidence type="ECO:0000256" key="10">
    <source>
        <dbReference type="ARBA" id="ARBA00047298"/>
    </source>
</evidence>
<keyword evidence="7" id="KW-0418">Kinase</keyword>
<evidence type="ECO:0000256" key="12">
    <source>
        <dbReference type="PROSITE-ProRule" id="PRU10141"/>
    </source>
</evidence>
<dbReference type="GO" id="GO:0005952">
    <property type="term" value="C:cAMP-dependent protein kinase complex"/>
    <property type="evidence" value="ECO:0007669"/>
    <property type="project" value="TreeGrafter"/>
</dbReference>
<keyword evidence="9" id="KW-0142">cGMP-binding</keyword>
<dbReference type="PROSITE" id="PS00889">
    <property type="entry name" value="CNMP_BINDING_2"/>
    <property type="match status" value="1"/>
</dbReference>
<feature type="domain" description="Cyclic nucleotide-binding" evidence="15">
    <location>
        <begin position="453"/>
        <end position="568"/>
    </location>
</feature>
<dbReference type="GO" id="GO:0030553">
    <property type="term" value="F:cGMP binding"/>
    <property type="evidence" value="ECO:0007669"/>
    <property type="project" value="UniProtKB-KW"/>
</dbReference>
<dbReference type="Gene3D" id="3.30.200.20">
    <property type="entry name" value="Phosphorylase Kinase, domain 1"/>
    <property type="match status" value="1"/>
</dbReference>
<proteinExistence type="inferred from homology"/>
<dbReference type="InterPro" id="IPR018490">
    <property type="entry name" value="cNMP-bd_dom_sf"/>
</dbReference>
<dbReference type="InterPro" id="IPR000719">
    <property type="entry name" value="Prot_kinase_dom"/>
</dbReference>
<dbReference type="EMBL" id="HBDV01001231">
    <property type="protein sequence ID" value="CAD8216500.1"/>
    <property type="molecule type" value="Transcribed_RNA"/>
</dbReference>
<feature type="domain" description="AGC-kinase C-terminal" evidence="16">
    <location>
        <begin position="837"/>
        <end position="894"/>
    </location>
</feature>
<comment type="catalytic activity">
    <reaction evidence="10">
        <text>L-threonyl-[protein] + ATP = O-phospho-L-threonyl-[protein] + ADP + H(+)</text>
        <dbReference type="Rhea" id="RHEA:46608"/>
        <dbReference type="Rhea" id="RHEA-COMP:11060"/>
        <dbReference type="Rhea" id="RHEA-COMP:11605"/>
        <dbReference type="ChEBI" id="CHEBI:15378"/>
        <dbReference type="ChEBI" id="CHEBI:30013"/>
        <dbReference type="ChEBI" id="CHEBI:30616"/>
        <dbReference type="ChEBI" id="CHEBI:61977"/>
        <dbReference type="ChEBI" id="CHEBI:456216"/>
        <dbReference type="EC" id="2.7.11.12"/>
    </reaction>
</comment>
<dbReference type="Gene3D" id="1.10.510.10">
    <property type="entry name" value="Transferase(Phosphotransferase) domain 1"/>
    <property type="match status" value="1"/>
</dbReference>
<dbReference type="EC" id="2.7.11.12" evidence="2"/>
<dbReference type="SMART" id="SM00220">
    <property type="entry name" value="S_TKc"/>
    <property type="match status" value="1"/>
</dbReference>
<name>A0A7R9SVY1_9CHLO</name>